<evidence type="ECO:0000259" key="6">
    <source>
        <dbReference type="Pfam" id="PF00884"/>
    </source>
</evidence>
<keyword evidence="3 7" id="KW-0378">Hydrolase</keyword>
<dbReference type="Gene3D" id="3.40.720.10">
    <property type="entry name" value="Alkaline Phosphatase, subunit A"/>
    <property type="match status" value="1"/>
</dbReference>
<evidence type="ECO:0000313" key="8">
    <source>
        <dbReference type="Proteomes" id="UP000077349"/>
    </source>
</evidence>
<keyword evidence="2" id="KW-0479">Metal-binding</keyword>
<keyword evidence="4" id="KW-0106">Calcium</keyword>
<dbReference type="CDD" id="cd16025">
    <property type="entry name" value="PAS_like"/>
    <property type="match status" value="1"/>
</dbReference>
<dbReference type="InterPro" id="IPR050738">
    <property type="entry name" value="Sulfatase"/>
</dbReference>
<dbReference type="Proteomes" id="UP000077349">
    <property type="component" value="Unassembled WGS sequence"/>
</dbReference>
<sequence length="775" mass="84275">MRRFVTYAVSLFAASSLSAAAFAQPAPQAPAPRVVPPAYPQAPRAPQGAPNILLVLLDDAGFATSSAFGGKARTPNLERFAAEGVRYNQFNTTSICSPTRAALLTGRNHHQVGFGNLMDIPAGFDGYNTVWKPQTASVARILQLNGYSTAAFGKWHNTPRWETSAAGPFNHWPTGLGFDHFYGFLSGTDDQWEPHLYNDTTQIPNPATPEQGYHLTKDLVGKAVSWVDDHEVLAGNRPYFLYFATGAVHMPHNAAPEWIAKNKGRFDEGWDHYREEAFARQKQLGVIPADAKLTPRPAGLPAWSSLSAEQKHLYAHQMEVFSAYMEETDQQVGKLVDTLRARPGGDNLLVFYIVGDNGGSGEGGLEGTIVNEGASGVGAPDSFALQFANYNKLGGPDVANNYAAGWAWATSTPFQWMKQVASHFGGTRNPLIVDWPGHTQASDKVRTQFSHVNDIAPTILDILGVSLPEQIDGAQQIPFEGHSLLPTFTNPAAPEAHTEQYFEIFANRAIYKDGWVAAARHDYEPWNLLHEVQKLYTSSTQNDRWELYHIATDYSEADDLATKEPQKLEELKKEFTAEAQRNGVFPLLPPPVGAPTIVAPDKHDFTYPSDISGLPPNAIPVLAGRAHRVETEVDTASDNGRGVIVAQGGRLGGYVLYEKDGHLVFENSIFGQTHEVIAASERLPAHVVKIGYAFTPDAGHAPHGGLWQPPTDGILQLLVNGKVVAQGKIHKYPAVAGSYSETFDIGQDRGSQVSHDLAGKSPYGGKLGATHLTVQ</sequence>
<evidence type="ECO:0000313" key="7">
    <source>
        <dbReference type="EMBL" id="OAG77042.1"/>
    </source>
</evidence>
<accession>A0A177G9U6</accession>
<evidence type="ECO:0000256" key="4">
    <source>
        <dbReference type="ARBA" id="ARBA00022837"/>
    </source>
</evidence>
<dbReference type="GO" id="GO:0046872">
    <property type="term" value="F:metal ion binding"/>
    <property type="evidence" value="ECO:0007669"/>
    <property type="project" value="UniProtKB-KW"/>
</dbReference>
<dbReference type="AlphaFoldDB" id="A0A177G9U6"/>
<feature type="domain" description="Sulfatase N-terminal" evidence="6">
    <location>
        <begin position="50"/>
        <end position="465"/>
    </location>
</feature>
<gene>
    <name evidence="7" type="ORF">Amal_02820</name>
</gene>
<dbReference type="STRING" id="178901.AmDm5_2877"/>
<dbReference type="InterPro" id="IPR024607">
    <property type="entry name" value="Sulfatase_CS"/>
</dbReference>
<feature type="signal peptide" evidence="5">
    <location>
        <begin position="1"/>
        <end position="23"/>
    </location>
</feature>
<dbReference type="EMBL" id="LVHD01000018">
    <property type="protein sequence ID" value="OAG77042.1"/>
    <property type="molecule type" value="Genomic_DNA"/>
</dbReference>
<protein>
    <submittedName>
        <fullName evidence="7">Arylsulfatase</fullName>
        <ecNumber evidence="7">3.1.6.1</ecNumber>
    </submittedName>
</protein>
<name>A0A177G9U6_9PROT</name>
<dbReference type="GO" id="GO:0004065">
    <property type="term" value="F:arylsulfatase activity"/>
    <property type="evidence" value="ECO:0007669"/>
    <property type="project" value="UniProtKB-EC"/>
</dbReference>
<dbReference type="eggNOG" id="COG3119">
    <property type="taxonomic scope" value="Bacteria"/>
</dbReference>
<dbReference type="SUPFAM" id="SSF53649">
    <property type="entry name" value="Alkaline phosphatase-like"/>
    <property type="match status" value="1"/>
</dbReference>
<comment type="caution">
    <text evidence="7">The sequence shown here is derived from an EMBL/GenBank/DDBJ whole genome shotgun (WGS) entry which is preliminary data.</text>
</comment>
<keyword evidence="5" id="KW-0732">Signal</keyword>
<evidence type="ECO:0000256" key="3">
    <source>
        <dbReference type="ARBA" id="ARBA00022801"/>
    </source>
</evidence>
<dbReference type="PANTHER" id="PTHR42693">
    <property type="entry name" value="ARYLSULFATASE FAMILY MEMBER"/>
    <property type="match status" value="1"/>
</dbReference>
<organism evidence="7 8">
    <name type="scientific">Acetobacter malorum</name>
    <dbReference type="NCBI Taxonomy" id="178901"/>
    <lineage>
        <taxon>Bacteria</taxon>
        <taxon>Pseudomonadati</taxon>
        <taxon>Pseudomonadota</taxon>
        <taxon>Alphaproteobacteria</taxon>
        <taxon>Acetobacterales</taxon>
        <taxon>Acetobacteraceae</taxon>
        <taxon>Acetobacter</taxon>
    </lineage>
</organism>
<reference evidence="7 8" key="1">
    <citation type="submission" date="2016-03" db="EMBL/GenBank/DDBJ databases">
        <title>Draft genome sequence of Acetobacter malorum CECT 7742, a strain isolated from strawberry vinegar.</title>
        <authorList>
            <person name="Sainz F."/>
            <person name="Mas A."/>
            <person name="Torija M.J."/>
        </authorList>
    </citation>
    <scope>NUCLEOTIDE SEQUENCE [LARGE SCALE GENOMIC DNA]</scope>
    <source>
        <strain evidence="7 8">CECT 7742</strain>
    </source>
</reference>
<feature type="chain" id="PRO_5008061749" evidence="5">
    <location>
        <begin position="24"/>
        <end position="775"/>
    </location>
</feature>
<evidence type="ECO:0000256" key="1">
    <source>
        <dbReference type="ARBA" id="ARBA00008779"/>
    </source>
</evidence>
<dbReference type="Pfam" id="PF00884">
    <property type="entry name" value="Sulfatase"/>
    <property type="match status" value="1"/>
</dbReference>
<dbReference type="EC" id="3.1.6.1" evidence="7"/>
<dbReference type="PATRIC" id="fig|178901.16.peg.3004"/>
<evidence type="ECO:0000256" key="2">
    <source>
        <dbReference type="ARBA" id="ARBA00022723"/>
    </source>
</evidence>
<comment type="similarity">
    <text evidence="1">Belongs to the sulfatase family.</text>
</comment>
<evidence type="ECO:0000256" key="5">
    <source>
        <dbReference type="SAM" id="SignalP"/>
    </source>
</evidence>
<dbReference type="Gene3D" id="3.30.1120.10">
    <property type="match status" value="1"/>
</dbReference>
<dbReference type="PROSITE" id="PS00523">
    <property type="entry name" value="SULFATASE_1"/>
    <property type="match status" value="1"/>
</dbReference>
<dbReference type="InterPro" id="IPR017850">
    <property type="entry name" value="Alkaline_phosphatase_core_sf"/>
</dbReference>
<dbReference type="PANTHER" id="PTHR42693:SF43">
    <property type="entry name" value="BLL2667 PROTEIN"/>
    <property type="match status" value="1"/>
</dbReference>
<proteinExistence type="inferred from homology"/>
<dbReference type="InterPro" id="IPR000917">
    <property type="entry name" value="Sulfatase_N"/>
</dbReference>